<gene>
    <name evidence="2" type="ORF">ACFQ4A_17335</name>
</gene>
<organism evidence="2 3">
    <name type="scientific">Lentibacillus salinarum</name>
    <dbReference type="NCBI Taxonomy" id="446820"/>
    <lineage>
        <taxon>Bacteria</taxon>
        <taxon>Bacillati</taxon>
        <taxon>Bacillota</taxon>
        <taxon>Bacilli</taxon>
        <taxon>Bacillales</taxon>
        <taxon>Bacillaceae</taxon>
        <taxon>Lentibacillus</taxon>
    </lineage>
</organism>
<dbReference type="RefSeq" id="WP_382402622.1">
    <property type="nucleotide sequence ID" value="NZ_JBHTNH010000056.1"/>
</dbReference>
<comment type="caution">
    <text evidence="2">The sequence shown here is derived from an EMBL/GenBank/DDBJ whole genome shotgun (WGS) entry which is preliminary data.</text>
</comment>
<dbReference type="EMBL" id="JBHTNH010000056">
    <property type="protein sequence ID" value="MFD1363372.1"/>
    <property type="molecule type" value="Genomic_DNA"/>
</dbReference>
<reference evidence="3" key="1">
    <citation type="journal article" date="2019" name="Int. J. Syst. Evol. Microbiol.">
        <title>The Global Catalogue of Microorganisms (GCM) 10K type strain sequencing project: providing services to taxonomists for standard genome sequencing and annotation.</title>
        <authorList>
            <consortium name="The Broad Institute Genomics Platform"/>
            <consortium name="The Broad Institute Genome Sequencing Center for Infectious Disease"/>
            <person name="Wu L."/>
            <person name="Ma J."/>
        </authorList>
    </citation>
    <scope>NUCLEOTIDE SEQUENCE [LARGE SCALE GENOMIC DNA]</scope>
    <source>
        <strain evidence="3">CCUG 54822</strain>
    </source>
</reference>
<dbReference type="Pfam" id="PF10026">
    <property type="entry name" value="DUF2268"/>
    <property type="match status" value="1"/>
</dbReference>
<evidence type="ECO:0000259" key="1">
    <source>
        <dbReference type="Pfam" id="PF10026"/>
    </source>
</evidence>
<sequence length="263" mass="31199">MSVIRTDKWLWDTYDQPSELCEKLKQYFNEDVSSVDIHQHLVMHGMYRQPLKNGDRLIKALQKRDIWHIVQREERKLREKWDGPAIPIFIFPADTHNHRLRQEQNGKSGLSFGDKVFLFISEHNTENEIRALFTHEYNHVCRLAKYNKKETDYVLLDTVILEGLAENAVRERFGSRYTADWTSYYPDSRLKRICLNLIMPNRQVPKSGRKHLQILYGLGLYPKMAGYCAGYYLVKKYMRDNNLTSQDLLDIEPEEIIEKTDEI</sequence>
<dbReference type="InterPro" id="IPR018728">
    <property type="entry name" value="DUF2268"/>
</dbReference>
<evidence type="ECO:0000313" key="2">
    <source>
        <dbReference type="EMBL" id="MFD1363372.1"/>
    </source>
</evidence>
<proteinExistence type="predicted"/>
<accession>A0ABW3ZZW3</accession>
<feature type="domain" description="DUF2268" evidence="1">
    <location>
        <begin position="66"/>
        <end position="258"/>
    </location>
</feature>
<dbReference type="Proteomes" id="UP001597178">
    <property type="component" value="Unassembled WGS sequence"/>
</dbReference>
<evidence type="ECO:0000313" key="3">
    <source>
        <dbReference type="Proteomes" id="UP001597178"/>
    </source>
</evidence>
<protein>
    <submittedName>
        <fullName evidence="2">DUF2268 domain-containing protein</fullName>
    </submittedName>
</protein>
<keyword evidence="3" id="KW-1185">Reference proteome</keyword>
<name>A0ABW3ZZW3_9BACI</name>